<gene>
    <name evidence="9" type="ORF">OV287_22970</name>
</gene>
<dbReference type="SUPFAM" id="SSF54534">
    <property type="entry name" value="FKBP-like"/>
    <property type="match status" value="1"/>
</dbReference>
<name>A0ABT4A6W5_9BACT</name>
<dbReference type="Gene3D" id="1.10.287.460">
    <property type="entry name" value="Peptidyl-prolyl cis-trans isomerase, FKBP-type, N-terminal domain"/>
    <property type="match status" value="1"/>
</dbReference>
<dbReference type="EC" id="5.2.1.8" evidence="6"/>
<dbReference type="Pfam" id="PF00254">
    <property type="entry name" value="FKBP_C"/>
    <property type="match status" value="1"/>
</dbReference>
<dbReference type="PROSITE" id="PS50059">
    <property type="entry name" value="FKBP_PPIASE"/>
    <property type="match status" value="1"/>
</dbReference>
<evidence type="ECO:0000256" key="3">
    <source>
        <dbReference type="ARBA" id="ARBA00023110"/>
    </source>
</evidence>
<comment type="caution">
    <text evidence="9">The sequence shown here is derived from an EMBL/GenBank/DDBJ whole genome shotgun (WGS) entry which is preliminary data.</text>
</comment>
<dbReference type="InterPro" id="IPR046357">
    <property type="entry name" value="PPIase_dom_sf"/>
</dbReference>
<dbReference type="Proteomes" id="UP001207654">
    <property type="component" value="Unassembled WGS sequence"/>
</dbReference>
<evidence type="ECO:0000256" key="7">
    <source>
        <dbReference type="SAM" id="SignalP"/>
    </source>
</evidence>
<proteinExistence type="inferred from homology"/>
<evidence type="ECO:0000313" key="10">
    <source>
        <dbReference type="Proteomes" id="UP001207654"/>
    </source>
</evidence>
<evidence type="ECO:0000256" key="5">
    <source>
        <dbReference type="PROSITE-ProRule" id="PRU00277"/>
    </source>
</evidence>
<keyword evidence="3 5" id="KW-0697">Rotamase</keyword>
<dbReference type="GO" id="GO:0016853">
    <property type="term" value="F:isomerase activity"/>
    <property type="evidence" value="ECO:0007669"/>
    <property type="project" value="UniProtKB-KW"/>
</dbReference>
<evidence type="ECO:0000313" key="9">
    <source>
        <dbReference type="EMBL" id="MCY1077336.1"/>
    </source>
</evidence>
<organism evidence="9 10">
    <name type="scientific">Archangium lansingense</name>
    <dbReference type="NCBI Taxonomy" id="2995310"/>
    <lineage>
        <taxon>Bacteria</taxon>
        <taxon>Pseudomonadati</taxon>
        <taxon>Myxococcota</taxon>
        <taxon>Myxococcia</taxon>
        <taxon>Myxococcales</taxon>
        <taxon>Cystobacterineae</taxon>
        <taxon>Archangiaceae</taxon>
        <taxon>Archangium</taxon>
    </lineage>
</organism>
<feature type="signal peptide" evidence="7">
    <location>
        <begin position="1"/>
        <end position="17"/>
    </location>
</feature>
<dbReference type="PANTHER" id="PTHR43811">
    <property type="entry name" value="FKBP-TYPE PEPTIDYL-PROLYL CIS-TRANS ISOMERASE FKPA"/>
    <property type="match status" value="1"/>
</dbReference>
<keyword evidence="10" id="KW-1185">Reference proteome</keyword>
<comment type="similarity">
    <text evidence="2 6">Belongs to the FKBP-type PPIase family.</text>
</comment>
<evidence type="ECO:0000256" key="1">
    <source>
        <dbReference type="ARBA" id="ARBA00000971"/>
    </source>
</evidence>
<reference evidence="9 10" key="1">
    <citation type="submission" date="2022-11" db="EMBL/GenBank/DDBJ databases">
        <title>Minimal conservation of predation-associated metabolite biosynthetic gene clusters underscores biosynthetic potential of Myxococcota including descriptions for ten novel species: Archangium lansinium sp. nov., Myxococcus landrumus sp. nov., Nannocystis bai.</title>
        <authorList>
            <person name="Ahearne A."/>
            <person name="Stevens C."/>
            <person name="Phillips K."/>
        </authorList>
    </citation>
    <scope>NUCLEOTIDE SEQUENCE [LARGE SCALE GENOMIC DNA]</scope>
    <source>
        <strain evidence="9 10">MIWBW</strain>
    </source>
</reference>
<feature type="domain" description="PPIase FKBP-type" evidence="8">
    <location>
        <begin position="137"/>
        <end position="223"/>
    </location>
</feature>
<dbReference type="InterPro" id="IPR000774">
    <property type="entry name" value="PPIase_FKBP_N"/>
</dbReference>
<dbReference type="EMBL" id="JAPNKA010000001">
    <property type="protein sequence ID" value="MCY1077336.1"/>
    <property type="molecule type" value="Genomic_DNA"/>
</dbReference>
<sequence>MKHLMFILLFTAATAHAAAPATDKERDSYSIGQDLASSVKQLEVDVDINALVQGLRDSLEGKAPQMSAADLTRSRDRVQNSMLQNRKTKRDADAAKFGKAGQDFLAKNKATTGVVTTASGLQYQVLTPATGAKPGPMSRVVFDYKATVVGGAEFDSSASRGKPATLGVSDGIKGWTEAFQLMPVGSTYRFAVPPQLAYGAQGIPGKVPPNATVLYEITLREIAK</sequence>
<keyword evidence="4 5" id="KW-0413">Isomerase</keyword>
<evidence type="ECO:0000256" key="4">
    <source>
        <dbReference type="ARBA" id="ARBA00023235"/>
    </source>
</evidence>
<dbReference type="InterPro" id="IPR036944">
    <property type="entry name" value="PPIase_FKBP_N_sf"/>
</dbReference>
<comment type="catalytic activity">
    <reaction evidence="1 5 6">
        <text>[protein]-peptidylproline (omega=180) = [protein]-peptidylproline (omega=0)</text>
        <dbReference type="Rhea" id="RHEA:16237"/>
        <dbReference type="Rhea" id="RHEA-COMP:10747"/>
        <dbReference type="Rhea" id="RHEA-COMP:10748"/>
        <dbReference type="ChEBI" id="CHEBI:83833"/>
        <dbReference type="ChEBI" id="CHEBI:83834"/>
        <dbReference type="EC" id="5.2.1.8"/>
    </reaction>
</comment>
<protein>
    <recommendedName>
        <fullName evidence="6">Peptidyl-prolyl cis-trans isomerase</fullName>
        <ecNumber evidence="6">5.2.1.8</ecNumber>
    </recommendedName>
</protein>
<dbReference type="PANTHER" id="PTHR43811:SF19">
    <property type="entry name" value="39 KDA FK506-BINDING NUCLEAR PROTEIN"/>
    <property type="match status" value="1"/>
</dbReference>
<evidence type="ECO:0000256" key="6">
    <source>
        <dbReference type="RuleBase" id="RU003915"/>
    </source>
</evidence>
<evidence type="ECO:0000256" key="2">
    <source>
        <dbReference type="ARBA" id="ARBA00006577"/>
    </source>
</evidence>
<evidence type="ECO:0000259" key="8">
    <source>
        <dbReference type="PROSITE" id="PS50059"/>
    </source>
</evidence>
<keyword evidence="7" id="KW-0732">Signal</keyword>
<accession>A0ABT4A6W5</accession>
<dbReference type="InterPro" id="IPR001179">
    <property type="entry name" value="PPIase_FKBP_dom"/>
</dbReference>
<dbReference type="Gene3D" id="3.10.50.40">
    <property type="match status" value="1"/>
</dbReference>
<dbReference type="Pfam" id="PF01346">
    <property type="entry name" value="FKBP_N"/>
    <property type="match status" value="1"/>
</dbReference>
<feature type="chain" id="PRO_5047176346" description="Peptidyl-prolyl cis-trans isomerase" evidence="7">
    <location>
        <begin position="18"/>
        <end position="224"/>
    </location>
</feature>
<dbReference type="RefSeq" id="WP_267536170.1">
    <property type="nucleotide sequence ID" value="NZ_JAPNKA010000001.1"/>
</dbReference>